<name>A0AAD9LQ73_9STRA</name>
<accession>A0AAD9LQ73</accession>
<dbReference type="EMBL" id="JASMQC010000006">
    <property type="protein sequence ID" value="KAK1944391.1"/>
    <property type="molecule type" value="Genomic_DNA"/>
</dbReference>
<comment type="caution">
    <text evidence="2">The sequence shown here is derived from an EMBL/GenBank/DDBJ whole genome shotgun (WGS) entry which is preliminary data.</text>
</comment>
<dbReference type="AlphaFoldDB" id="A0AAD9LQ73"/>
<evidence type="ECO:0000313" key="3">
    <source>
        <dbReference type="Proteomes" id="UP001259832"/>
    </source>
</evidence>
<organism evidence="2 3">
    <name type="scientific">Phytophthora citrophthora</name>
    <dbReference type="NCBI Taxonomy" id="4793"/>
    <lineage>
        <taxon>Eukaryota</taxon>
        <taxon>Sar</taxon>
        <taxon>Stramenopiles</taxon>
        <taxon>Oomycota</taxon>
        <taxon>Peronosporomycetes</taxon>
        <taxon>Peronosporales</taxon>
        <taxon>Peronosporaceae</taxon>
        <taxon>Phytophthora</taxon>
    </lineage>
</organism>
<dbReference type="Proteomes" id="UP001259832">
    <property type="component" value="Unassembled WGS sequence"/>
</dbReference>
<feature type="compositionally biased region" description="Gly residues" evidence="1">
    <location>
        <begin position="346"/>
        <end position="356"/>
    </location>
</feature>
<evidence type="ECO:0008006" key="4">
    <source>
        <dbReference type="Google" id="ProtNLM"/>
    </source>
</evidence>
<feature type="compositionally biased region" description="Basic and acidic residues" evidence="1">
    <location>
        <begin position="357"/>
        <end position="370"/>
    </location>
</feature>
<proteinExistence type="predicted"/>
<reference evidence="2" key="1">
    <citation type="submission" date="2023-08" db="EMBL/GenBank/DDBJ databases">
        <title>Reference Genome Resource for the Citrus Pathogen Phytophthora citrophthora.</title>
        <authorList>
            <person name="Moller H."/>
            <person name="Coetzee B."/>
            <person name="Rose L.J."/>
            <person name="Van Niekerk J.M."/>
        </authorList>
    </citation>
    <scope>NUCLEOTIDE SEQUENCE</scope>
    <source>
        <strain evidence="2">STE-U-9442</strain>
    </source>
</reference>
<feature type="region of interest" description="Disordered" evidence="1">
    <location>
        <begin position="342"/>
        <end position="370"/>
    </location>
</feature>
<sequence>MPTSTLKQQRKEKVLEWTRRPHQMPRDVTGRLISHRYLRHFEKGSPKRVYFEGVLFVPWRDLQVRVGKPRGWDRFRDHFGGEHLIVGANDERTMSNEDIYGEGDRTFLKLKDVLQEGRLYRATSSLRTDWENGTLREDVTSNPDRHYAVHHRPHVTGVFYDAPVRHGAGGIYVLHCGSTSAFNHNTSDGLNFILKVGHSKDILRRLHEHQQTSSNLRTHGEVVFLFGMEIDTCDRIPSESLLKVMLTEFGFSRITVYNNEGRSTETFSFNEKTLPLIHDVVCGIRYVYDPPIDRLVPDHENSVENPLYEQGLPRQLRTPIHPYPQKLMKFLSAVPGWNTSSEWRRGGGGGGGGGVRKGVELGEECKGGGG</sequence>
<protein>
    <recommendedName>
        <fullName evidence="4">GIY-YIG domain-containing protein</fullName>
    </recommendedName>
</protein>
<gene>
    <name evidence="2" type="ORF">P3T76_004303</name>
</gene>
<evidence type="ECO:0000256" key="1">
    <source>
        <dbReference type="SAM" id="MobiDB-lite"/>
    </source>
</evidence>
<evidence type="ECO:0000313" key="2">
    <source>
        <dbReference type="EMBL" id="KAK1944391.1"/>
    </source>
</evidence>
<keyword evidence="3" id="KW-1185">Reference proteome</keyword>